<evidence type="ECO:0000256" key="4">
    <source>
        <dbReference type="ARBA" id="ARBA00022842"/>
    </source>
</evidence>
<evidence type="ECO:0000313" key="13">
    <source>
        <dbReference type="Proteomes" id="UP000482800"/>
    </source>
</evidence>
<dbReference type="CDD" id="cd00186">
    <property type="entry name" value="TOP1Ac"/>
    <property type="match status" value="1"/>
</dbReference>
<dbReference type="PANTHER" id="PTHR42785">
    <property type="entry name" value="DNA TOPOISOMERASE, TYPE IA, CORE"/>
    <property type="match status" value="1"/>
</dbReference>
<organism evidence="12 13">
    <name type="scientific">Phytohabitans houttuyneae</name>
    <dbReference type="NCBI Taxonomy" id="1076126"/>
    <lineage>
        <taxon>Bacteria</taxon>
        <taxon>Bacillati</taxon>
        <taxon>Actinomycetota</taxon>
        <taxon>Actinomycetes</taxon>
        <taxon>Micromonosporales</taxon>
        <taxon>Micromonosporaceae</taxon>
    </lineage>
</organism>
<comment type="caution">
    <text evidence="12">The sequence shown here is derived from an EMBL/GenBank/DDBJ whole genome shotgun (WGS) entry which is preliminary data.</text>
</comment>
<dbReference type="EMBL" id="BLPF01000001">
    <property type="protein sequence ID" value="GFJ79200.1"/>
    <property type="molecule type" value="Genomic_DNA"/>
</dbReference>
<dbReference type="InterPro" id="IPR003601">
    <property type="entry name" value="Topo_IA_2"/>
</dbReference>
<dbReference type="EC" id="5.6.2.1" evidence="8"/>
<dbReference type="InterPro" id="IPR025589">
    <property type="entry name" value="Toprim_C_rpt"/>
</dbReference>
<dbReference type="InterPro" id="IPR023406">
    <property type="entry name" value="Topo_IA_AS"/>
</dbReference>
<gene>
    <name evidence="12" type="primary">topA_1</name>
    <name evidence="8" type="synonym">topA</name>
    <name evidence="12" type="ORF">Phou_033800</name>
</gene>
<keyword evidence="5 8" id="KW-0799">Topoisomerase</keyword>
<dbReference type="SUPFAM" id="SSF56712">
    <property type="entry name" value="Prokaryotic type I DNA topoisomerase"/>
    <property type="match status" value="1"/>
</dbReference>
<feature type="domain" description="Topo IA-type catalytic" evidence="11">
    <location>
        <begin position="146"/>
        <end position="600"/>
    </location>
</feature>
<dbReference type="InterPro" id="IPR013497">
    <property type="entry name" value="Topo_IA_cen"/>
</dbReference>
<reference evidence="12 13" key="1">
    <citation type="submission" date="2020-03" db="EMBL/GenBank/DDBJ databases">
        <title>Whole genome shotgun sequence of Phytohabitans houttuyneae NBRC 108639.</title>
        <authorList>
            <person name="Komaki H."/>
            <person name="Tamura T."/>
        </authorList>
    </citation>
    <scope>NUCLEOTIDE SEQUENCE [LARGE SCALE GENOMIC DNA]</scope>
    <source>
        <strain evidence="12 13">NBRC 108639</strain>
    </source>
</reference>
<feature type="region of interest" description="Interaction with DNA" evidence="8">
    <location>
        <begin position="180"/>
        <end position="185"/>
    </location>
</feature>
<comment type="function">
    <text evidence="8">Releases the supercoiling and torsional tension of DNA, which is introduced during the DNA replication and transcription, by transiently cleaving and rejoining one strand of the DNA duplex. Introduces a single-strand break via transesterification at a target site in duplex DNA. The scissile phosphodiester is attacked by the catalytic tyrosine of the enzyme, resulting in the formation of a DNA-(5'-phosphotyrosyl)-enzyme intermediate and the expulsion of a 3'-OH DNA strand. The free DNA strand then undergoes passage around the unbroken strand, thus removing DNA supercoils. Finally, in the religation step, the DNA 3'-OH attacks the covalent intermediate to expel the active-site tyrosine and restore the DNA phosphodiester backbone.</text>
</comment>
<dbReference type="InterPro" id="IPR006171">
    <property type="entry name" value="TOPRIM_dom"/>
</dbReference>
<dbReference type="SMART" id="SM00493">
    <property type="entry name" value="TOPRIM"/>
    <property type="match status" value="1"/>
</dbReference>
<feature type="compositionally biased region" description="Basic residues" evidence="9">
    <location>
        <begin position="925"/>
        <end position="937"/>
    </location>
</feature>
<dbReference type="InterPro" id="IPR000380">
    <property type="entry name" value="Topo_IA"/>
</dbReference>
<protein>
    <recommendedName>
        <fullName evidence="8">DNA topoisomerase 1</fullName>
        <ecNumber evidence="8">5.6.2.1</ecNumber>
    </recommendedName>
    <alternativeName>
        <fullName evidence="8">DNA topoisomerase I</fullName>
    </alternativeName>
</protein>
<feature type="region of interest" description="Disordered" evidence="9">
    <location>
        <begin position="653"/>
        <end position="676"/>
    </location>
</feature>
<dbReference type="Gene3D" id="2.70.20.10">
    <property type="entry name" value="Topoisomerase I, domain 3"/>
    <property type="match status" value="1"/>
</dbReference>
<sequence length="937" mass="102441">MPSNASSRLVIVESPAKAKTISGYLGPGYVVEASLGHVRDLPRNAADVPASHKKEPWARLGVDVDNGFAALYVVSPDRRDQIRKLRSLVKEVDEVFLATDEDREGEAIAWHLVETLKPKVPVRRMVFHEITRSAIQAAIASPRDIDRDLVDAQEARRILDRLYGYEVSPVLWKKVMPRLSAGRVQSVATRIVVERERHRMAFRSAEYWDVAATLAVQGQVEGPRTFGATLIALDGDRIATGKDFEPTTGKVKPGAGVVHLDADGARGLAARLDGRPFTVTRVEEKPYRRKPYAPFITSTLQQEAARKLRLSSQQTMRIAQRLYENGYITYMRTDSVNLSETALAAARRQIAELYGERNVPPEPRRYTGKVKNAQEAHEAIRPAGDNFRTPGEVAKELSTEEFKLYELIWRRTIASQMTDAVGSSVSVRIRAVSTAGEEADFGATGKTITDPGFLRAYVESSDDENAEADDQERRLPTLVKDQPLTAEELAAVGHTTQPPSRYTEASLVKQLEELGIGRPSTYASIMATIQDRGYVFKRGQALIPSFLAFAVVGLLERHYPRLVDYNFTAAMENELDEIASGDAQAIDFLTSFYFGSPVGDDGSIARSGGLKKMVTENLGDIDARSVNSIPLFRDDEGRDVVVRVGRYGPYLQRTLPEAEPSESGDDRVSIPEGLAPDELTPEKVDELFLGGGGERKLGEHPETGEPVVLKSGRYGPYVSTGDRNASLLRSQSPDTVTLEEALKLLTLPRLVGKDAEGNEILAAAGRYGPYVKRGDDFRSLDNEDKIFTVTLDEALALLAAPKTRQRRAAAEPLRELGVDPLTEKQLTIKNGRFGPYVTDGETNASLRRDQTPESLTIEQASEMLADRRARGPATPRKKAAAKKATAAADGAAPAKKTAAKKATAAKKTTAKKATAAKKTTAAKKAAPKKAAARKASE</sequence>
<feature type="region of interest" description="Disordered" evidence="9">
    <location>
        <begin position="832"/>
        <end position="937"/>
    </location>
</feature>
<feature type="compositionally biased region" description="Low complexity" evidence="9">
    <location>
        <begin position="882"/>
        <end position="924"/>
    </location>
</feature>
<dbReference type="HAMAP" id="MF_00952">
    <property type="entry name" value="Topoisom_1_prok"/>
    <property type="match status" value="1"/>
</dbReference>
<feature type="site" description="Interaction with DNA" evidence="8">
    <location>
        <position position="172"/>
    </location>
</feature>
<dbReference type="GO" id="GO:0006265">
    <property type="term" value="P:DNA topological change"/>
    <property type="evidence" value="ECO:0007669"/>
    <property type="project" value="UniProtKB-UniRule"/>
</dbReference>
<dbReference type="InterPro" id="IPR013826">
    <property type="entry name" value="Topo_IA_cen_sub3"/>
</dbReference>
<dbReference type="Pfam" id="PF01131">
    <property type="entry name" value="Topoisom_bac"/>
    <property type="match status" value="1"/>
</dbReference>
<feature type="site" description="Interaction with DNA" evidence="8">
    <location>
        <position position="157"/>
    </location>
</feature>
<dbReference type="Proteomes" id="UP000482800">
    <property type="component" value="Unassembled WGS sequence"/>
</dbReference>
<feature type="compositionally biased region" description="Basic and acidic residues" evidence="9">
    <location>
        <begin position="693"/>
        <end position="703"/>
    </location>
</feature>
<dbReference type="CDD" id="cd03363">
    <property type="entry name" value="TOPRIM_TopoIA_TopoI"/>
    <property type="match status" value="1"/>
</dbReference>
<evidence type="ECO:0000313" key="12">
    <source>
        <dbReference type="EMBL" id="GFJ79200.1"/>
    </source>
</evidence>
<feature type="site" description="Interaction with DNA" evidence="8">
    <location>
        <position position="532"/>
    </location>
</feature>
<feature type="region of interest" description="Disordered" evidence="9">
    <location>
        <begin position="691"/>
        <end position="715"/>
    </location>
</feature>
<dbReference type="InterPro" id="IPR034149">
    <property type="entry name" value="TOPRIM_TopoI"/>
</dbReference>
<dbReference type="InterPro" id="IPR013824">
    <property type="entry name" value="Topo_IA_cen_sub1"/>
</dbReference>
<dbReference type="InterPro" id="IPR028612">
    <property type="entry name" value="Topoisom_1_IA"/>
</dbReference>
<keyword evidence="4" id="KW-0460">Magnesium</keyword>
<evidence type="ECO:0000256" key="8">
    <source>
        <dbReference type="HAMAP-Rule" id="MF_00952"/>
    </source>
</evidence>
<dbReference type="Pfam" id="PF13368">
    <property type="entry name" value="Toprim_C_rpt"/>
    <property type="match status" value="4"/>
</dbReference>
<evidence type="ECO:0000256" key="6">
    <source>
        <dbReference type="ARBA" id="ARBA00023125"/>
    </source>
</evidence>
<evidence type="ECO:0000256" key="1">
    <source>
        <dbReference type="ARBA" id="ARBA00000213"/>
    </source>
</evidence>
<feature type="active site" description="O-(5'-phospho-DNA)-tyrosine intermediate" evidence="8">
    <location>
        <position position="330"/>
    </location>
</feature>
<dbReference type="InterPro" id="IPR013825">
    <property type="entry name" value="Topo_IA_cen_sub2"/>
</dbReference>
<keyword evidence="6 8" id="KW-0238">DNA-binding</keyword>
<dbReference type="InterPro" id="IPR005733">
    <property type="entry name" value="TopoI_bac-type"/>
</dbReference>
<feature type="site" description="Interaction with DNA" evidence="8">
    <location>
        <position position="37"/>
    </location>
</feature>
<dbReference type="PROSITE" id="PS00396">
    <property type="entry name" value="TOPO_IA_1"/>
    <property type="match status" value="1"/>
</dbReference>
<dbReference type="Gene3D" id="1.10.290.10">
    <property type="entry name" value="Topoisomerase I, domain 4"/>
    <property type="match status" value="1"/>
</dbReference>
<evidence type="ECO:0000256" key="3">
    <source>
        <dbReference type="ARBA" id="ARBA00022723"/>
    </source>
</evidence>
<evidence type="ECO:0000259" key="10">
    <source>
        <dbReference type="PROSITE" id="PS50880"/>
    </source>
</evidence>
<dbReference type="Gene3D" id="1.10.460.10">
    <property type="entry name" value="Topoisomerase I, domain 2"/>
    <property type="match status" value="1"/>
</dbReference>
<dbReference type="SMART" id="SM00437">
    <property type="entry name" value="TOP1Ac"/>
    <property type="match status" value="1"/>
</dbReference>
<accession>A0A6V8K6Q4</accession>
<dbReference type="NCBIfam" id="TIGR01051">
    <property type="entry name" value="topA_bact"/>
    <property type="match status" value="1"/>
</dbReference>
<comment type="similarity">
    <text evidence="2 8">Belongs to the type IA topoisomerase family.</text>
</comment>
<comment type="subunit">
    <text evidence="8">Monomer.</text>
</comment>
<name>A0A6V8K6Q4_9ACTN</name>
<dbReference type="Pfam" id="PF01751">
    <property type="entry name" value="Toprim"/>
    <property type="match status" value="1"/>
</dbReference>
<evidence type="ECO:0000256" key="2">
    <source>
        <dbReference type="ARBA" id="ARBA00009446"/>
    </source>
</evidence>
<evidence type="ECO:0000256" key="5">
    <source>
        <dbReference type="ARBA" id="ARBA00023029"/>
    </source>
</evidence>
<dbReference type="PROSITE" id="PS50880">
    <property type="entry name" value="TOPRIM"/>
    <property type="match status" value="1"/>
</dbReference>
<dbReference type="PANTHER" id="PTHR42785:SF1">
    <property type="entry name" value="DNA TOPOISOMERASE"/>
    <property type="match status" value="1"/>
</dbReference>
<feature type="site" description="Interaction with DNA" evidence="8">
    <location>
        <position position="332"/>
    </location>
</feature>
<reference evidence="12 13" key="2">
    <citation type="submission" date="2020-03" db="EMBL/GenBank/DDBJ databases">
        <authorList>
            <person name="Ichikawa N."/>
            <person name="Kimura A."/>
            <person name="Kitahashi Y."/>
            <person name="Uohara A."/>
        </authorList>
    </citation>
    <scope>NUCLEOTIDE SEQUENCE [LARGE SCALE GENOMIC DNA]</scope>
    <source>
        <strain evidence="12 13">NBRC 108639</strain>
    </source>
</reference>
<dbReference type="GO" id="GO:0046872">
    <property type="term" value="F:metal ion binding"/>
    <property type="evidence" value="ECO:0007669"/>
    <property type="project" value="UniProtKB-KW"/>
</dbReference>
<evidence type="ECO:0000259" key="11">
    <source>
        <dbReference type="PROSITE" id="PS52039"/>
    </source>
</evidence>
<evidence type="ECO:0000256" key="9">
    <source>
        <dbReference type="SAM" id="MobiDB-lite"/>
    </source>
</evidence>
<dbReference type="RefSeq" id="WP_173056795.1">
    <property type="nucleotide sequence ID" value="NZ_BAABGO010000001.1"/>
</dbReference>
<evidence type="ECO:0000256" key="7">
    <source>
        <dbReference type="ARBA" id="ARBA00023235"/>
    </source>
</evidence>
<proteinExistence type="inferred from homology"/>
<keyword evidence="3" id="KW-0479">Metal-binding</keyword>
<keyword evidence="7 8" id="KW-0413">Isomerase</keyword>
<comment type="catalytic activity">
    <reaction evidence="1 8">
        <text>ATP-independent breakage of single-stranded DNA, followed by passage and rejoining.</text>
        <dbReference type="EC" id="5.6.2.1"/>
    </reaction>
</comment>
<feature type="site" description="Interaction with DNA" evidence="8">
    <location>
        <position position="165"/>
    </location>
</feature>
<dbReference type="InterPro" id="IPR003602">
    <property type="entry name" value="Topo_IA_DNA-bd_dom"/>
</dbReference>
<keyword evidence="13" id="KW-1185">Reference proteome</keyword>
<dbReference type="PRINTS" id="PR00417">
    <property type="entry name" value="PRTPISMRASEI"/>
</dbReference>
<feature type="site" description="Interaction with DNA" evidence="8">
    <location>
        <position position="156"/>
    </location>
</feature>
<dbReference type="GO" id="GO:0003677">
    <property type="term" value="F:DNA binding"/>
    <property type="evidence" value="ECO:0007669"/>
    <property type="project" value="UniProtKB-KW"/>
</dbReference>
<dbReference type="InterPro" id="IPR023405">
    <property type="entry name" value="Topo_IA_core_domain"/>
</dbReference>
<feature type="site" description="Interaction with DNA" evidence="8">
    <location>
        <position position="160"/>
    </location>
</feature>
<dbReference type="AlphaFoldDB" id="A0A6V8K6Q4"/>
<dbReference type="GO" id="GO:0003917">
    <property type="term" value="F:DNA topoisomerase type I (single strand cut, ATP-independent) activity"/>
    <property type="evidence" value="ECO:0007669"/>
    <property type="project" value="UniProtKB-UniRule"/>
</dbReference>
<dbReference type="Gene3D" id="3.40.50.140">
    <property type="match status" value="1"/>
</dbReference>
<dbReference type="SMART" id="SM00436">
    <property type="entry name" value="TOP1Bc"/>
    <property type="match status" value="1"/>
</dbReference>
<feature type="domain" description="Toprim" evidence="10">
    <location>
        <begin position="7"/>
        <end position="131"/>
    </location>
</feature>
<dbReference type="PROSITE" id="PS52039">
    <property type="entry name" value="TOPO_IA_2"/>
    <property type="match status" value="1"/>
</dbReference>